<accession>A0ABP0FCZ3</accession>
<dbReference type="PANTHER" id="PTHR13663:SF2">
    <property type="entry name" value="SIMILAR TO RIKEN CDNA 6430548M08"/>
    <property type="match status" value="1"/>
</dbReference>
<dbReference type="InterPro" id="IPR039872">
    <property type="entry name" value="KIAA0513"/>
</dbReference>
<reference evidence="2 3" key="1">
    <citation type="submission" date="2024-02" db="EMBL/GenBank/DDBJ databases">
        <authorList>
            <person name="Daric V."/>
            <person name="Darras S."/>
        </authorList>
    </citation>
    <scope>NUCLEOTIDE SEQUENCE [LARGE SCALE GENOMIC DNA]</scope>
</reference>
<dbReference type="PANTHER" id="PTHR13663">
    <property type="entry name" value="SIMILAR TO RIKEN CDNA 6430548M08"/>
    <property type="match status" value="1"/>
</dbReference>
<sequence>MYDTLYFNRLIFMEGISNSESVEKVLAVGDCCAGGNANNIELSNVREQICHEELFPLSCSSADEISGSTSSCGDDEDVSKDDLPQSSFCNNFMKEHVSKLFNPNVDILVTNKYKFGELCQTSEGRIQFAKFVDKHRSKSLLVEESTFYKLAHSFALVLFECAENDDFIPAKTLMNMAFTYYHIPEGTSWPNTNGSTASMELASPDMSEYTMHLSEGETDCIIAQKEKQKSFKKSRKGPCKTENKKNFWRSAEEFFQKDIPLFKESFEKKRTVNHKESSNCNNTHSCTKETIHDQSPRRKLSLSLKTKKKVFLYQALQNQLIWKSLRFWNAAFFNAVQSEQEKHRKILQWSSLTQEERDSANESLRNVTFGQLGTFINNMKHLGIGKDTCLQFLRKQSFIGNLNKELYQLLKCQIDLPVVDNVL</sequence>
<organism evidence="2 3">
    <name type="scientific">Clavelina lepadiformis</name>
    <name type="common">Light-bulb sea squirt</name>
    <name type="synonym">Ascidia lepadiformis</name>
    <dbReference type="NCBI Taxonomy" id="159417"/>
    <lineage>
        <taxon>Eukaryota</taxon>
        <taxon>Metazoa</taxon>
        <taxon>Chordata</taxon>
        <taxon>Tunicata</taxon>
        <taxon>Ascidiacea</taxon>
        <taxon>Aplousobranchia</taxon>
        <taxon>Clavelinidae</taxon>
        <taxon>Clavelina</taxon>
    </lineage>
</organism>
<gene>
    <name evidence="2" type="ORF">CVLEPA_LOCUS5480</name>
</gene>
<name>A0ABP0FCZ3_CLALP</name>
<dbReference type="InterPro" id="IPR022096">
    <property type="entry name" value="SBF1/SBF2"/>
</dbReference>
<evidence type="ECO:0000313" key="3">
    <source>
        <dbReference type="Proteomes" id="UP001642483"/>
    </source>
</evidence>
<comment type="caution">
    <text evidence="2">The sequence shown here is derived from an EMBL/GenBank/DDBJ whole genome shotgun (WGS) entry which is preliminary data.</text>
</comment>
<keyword evidence="3" id="KW-1185">Reference proteome</keyword>
<feature type="domain" description="SBF1/SBF2" evidence="1">
    <location>
        <begin position="309"/>
        <end position="343"/>
    </location>
</feature>
<dbReference type="Proteomes" id="UP001642483">
    <property type="component" value="Unassembled WGS sequence"/>
</dbReference>
<evidence type="ECO:0000313" key="2">
    <source>
        <dbReference type="EMBL" id="CAK8675963.1"/>
    </source>
</evidence>
<dbReference type="Pfam" id="PF12335">
    <property type="entry name" value="SBF2"/>
    <property type="match status" value="1"/>
</dbReference>
<evidence type="ECO:0000259" key="1">
    <source>
        <dbReference type="Pfam" id="PF12335"/>
    </source>
</evidence>
<proteinExistence type="predicted"/>
<protein>
    <recommendedName>
        <fullName evidence="1">SBF1/SBF2 domain-containing protein</fullName>
    </recommendedName>
</protein>
<dbReference type="EMBL" id="CAWYQH010000024">
    <property type="protein sequence ID" value="CAK8675963.1"/>
    <property type="molecule type" value="Genomic_DNA"/>
</dbReference>